<gene>
    <name evidence="1" type="ORF">AW171_hschr31979</name>
</gene>
<dbReference type="AlphaFoldDB" id="A0A0X8HRI1"/>
<name>A0A0X8HRI1_9SACH</name>
<dbReference type="OrthoDB" id="4033625at2759"/>
<dbReference type="RefSeq" id="XP_017987105.1">
    <property type="nucleotide sequence ID" value="XM_018131007.1"/>
</dbReference>
<dbReference type="Proteomes" id="UP000243052">
    <property type="component" value="Chromosome iii"/>
</dbReference>
<reference evidence="1 2" key="1">
    <citation type="submission" date="2016-01" db="EMBL/GenBank/DDBJ databases">
        <title>Genome sequence of the yeast Holleya sinecauda.</title>
        <authorList>
            <person name="Dietrich F.S."/>
        </authorList>
    </citation>
    <scope>NUCLEOTIDE SEQUENCE [LARGE SCALE GENOMIC DNA]</scope>
    <source>
        <strain evidence="1 2">ATCC 58844</strain>
    </source>
</reference>
<dbReference type="EMBL" id="CP014243">
    <property type="protein sequence ID" value="AMD20109.1"/>
    <property type="molecule type" value="Genomic_DNA"/>
</dbReference>
<dbReference type="STRING" id="45286.A0A0X8HRI1"/>
<accession>A0A0X8HRI1</accession>
<proteinExistence type="predicted"/>
<evidence type="ECO:0000313" key="2">
    <source>
        <dbReference type="Proteomes" id="UP000243052"/>
    </source>
</evidence>
<evidence type="ECO:0000313" key="1">
    <source>
        <dbReference type="EMBL" id="AMD20109.1"/>
    </source>
</evidence>
<protein>
    <submittedName>
        <fullName evidence="1">HCL042Wp</fullName>
    </submittedName>
</protein>
<dbReference type="Gene3D" id="1.25.40.570">
    <property type="match status" value="1"/>
</dbReference>
<keyword evidence="2" id="KW-1185">Reference proteome</keyword>
<dbReference type="GeneID" id="28723342"/>
<sequence>MEKFEVLVAVERLAFSWPVITGKDVELRGLLSRLEEVGLDLFESPHYALFFGEREQRSALSHSDKSDRSQCSNVLVLRKALAHQYATAITLLESANLRVVNYVEKCRQMMRIHVLANSFLSVSDLDTRLRLYLRSRPSQNTYDQESEYILECKLLTFASLFLRGNYFDAAHYFTKLYCESGDVLDYLLCPEKVKDIFITNEEYLLMIIISMLLSVPLENYRQLLSSQATQKMFQRIPLLLKCLTLLSNTRYHEFFVIWQDDLERQAQGSYFISPRWQRISTLMRCKVIFLYLKISNVIYVSYLSKVLGISKEAILDDVAKLISRFNLNFAIEGNTIYFKEQSPICDIISGIKTASDRIDARNMMLQQKNEAIKEFVQQTYTEQGTGSSVGNQ</sequence>
<organism evidence="1 2">
    <name type="scientific">Eremothecium sinecaudum</name>
    <dbReference type="NCBI Taxonomy" id="45286"/>
    <lineage>
        <taxon>Eukaryota</taxon>
        <taxon>Fungi</taxon>
        <taxon>Dikarya</taxon>
        <taxon>Ascomycota</taxon>
        <taxon>Saccharomycotina</taxon>
        <taxon>Saccharomycetes</taxon>
        <taxon>Saccharomycetales</taxon>
        <taxon>Saccharomycetaceae</taxon>
        <taxon>Eremothecium</taxon>
    </lineage>
</organism>